<dbReference type="AlphaFoldDB" id="A0A8D3DX26"/>
<evidence type="ECO:0000256" key="7">
    <source>
        <dbReference type="SAM" id="SignalP"/>
    </source>
</evidence>
<feature type="region of interest" description="Disordered" evidence="6">
    <location>
        <begin position="92"/>
        <end position="115"/>
    </location>
</feature>
<sequence>MHLYLNILVLLLLQLAPSSPMPLTTRSRGCPACNAKPSQGRPQVDLNATALAVGETCGVYTRSCAHGLRCAPPEEEPRPLRALLEGRGVCSDAGGAGPTEQTNTADPAPTEDPEEAPCRKLLTTLIQGLDAHLFKSNHDIYMPNCDKLGFFRKKQCWSSRGKQRGRCWCVDKNGMPASSNTKHKGSLSC</sequence>
<comment type="subcellular location">
    <subcellularLocation>
        <location evidence="1">Secreted</location>
    </subcellularLocation>
</comment>
<evidence type="ECO:0000256" key="1">
    <source>
        <dbReference type="ARBA" id="ARBA00004613"/>
    </source>
</evidence>
<accession>A0A8D3DX26</accession>
<dbReference type="PANTHER" id="PTHR11551:SF27">
    <property type="entry name" value="INSULIN-LIKE GROWTH FACTOR BINDING PROTEIN 6A PRECURSOR-RELATED"/>
    <property type="match status" value="1"/>
</dbReference>
<dbReference type="PROSITE" id="PS51162">
    <property type="entry name" value="THYROGLOBULIN_1_2"/>
    <property type="match status" value="1"/>
</dbReference>
<dbReference type="GO" id="GO:0031994">
    <property type="term" value="F:insulin-like growth factor I binding"/>
    <property type="evidence" value="ECO:0007669"/>
    <property type="project" value="TreeGrafter"/>
</dbReference>
<dbReference type="GO" id="GO:0043567">
    <property type="term" value="P:regulation of insulin-like growth factor receptor signaling pathway"/>
    <property type="evidence" value="ECO:0007669"/>
    <property type="project" value="TreeGrafter"/>
</dbReference>
<dbReference type="SUPFAM" id="SSF57184">
    <property type="entry name" value="Growth factor receptor domain"/>
    <property type="match status" value="1"/>
</dbReference>
<dbReference type="Gene3D" id="4.10.40.20">
    <property type="match status" value="1"/>
</dbReference>
<keyword evidence="4" id="KW-0340">Growth factor binding</keyword>
<dbReference type="RefSeq" id="XP_035487342.1">
    <property type="nucleotide sequence ID" value="XM_035631449.2"/>
</dbReference>
<dbReference type="InterPro" id="IPR009030">
    <property type="entry name" value="Growth_fac_rcpt_cys_sf"/>
</dbReference>
<keyword evidence="3 5" id="KW-1015">Disulfide bond</keyword>
<dbReference type="InterPro" id="IPR000716">
    <property type="entry name" value="Thyroglobulin_1"/>
</dbReference>
<evidence type="ECO:0000259" key="8">
    <source>
        <dbReference type="PROSITE" id="PS51162"/>
    </source>
</evidence>
<dbReference type="InterPro" id="IPR022321">
    <property type="entry name" value="IGFBP_1-6_chordata"/>
</dbReference>
<feature type="chain" id="PRO_5034755500" description="Thyroglobulin type-1 domain-containing protein" evidence="7">
    <location>
        <begin position="19"/>
        <end position="189"/>
    </location>
</feature>
<dbReference type="OMA" id="GKQRGKC"/>
<gene>
    <name evidence="9" type="primary">LOC118309389</name>
</gene>
<comment type="caution">
    <text evidence="5">Lacks conserved residue(s) required for the propagation of feature annotation.</text>
</comment>
<dbReference type="OrthoDB" id="8875634at2759"/>
<protein>
    <recommendedName>
        <fullName evidence="8">Thyroglobulin type-1 domain-containing protein</fullName>
    </recommendedName>
</protein>
<dbReference type="GeneTree" id="ENSGT00940000160528"/>
<dbReference type="KEGG" id="smau:118309389"/>
<evidence type="ECO:0000313" key="9">
    <source>
        <dbReference type="Ensembl" id="ENSSMAP00000064085.1"/>
    </source>
</evidence>
<name>A0A8D3DX26_SCOMX</name>
<proteinExistence type="predicted"/>
<organism evidence="9 10">
    <name type="scientific">Scophthalmus maximus</name>
    <name type="common">Turbot</name>
    <name type="synonym">Psetta maxima</name>
    <dbReference type="NCBI Taxonomy" id="52904"/>
    <lineage>
        <taxon>Eukaryota</taxon>
        <taxon>Metazoa</taxon>
        <taxon>Chordata</taxon>
        <taxon>Craniata</taxon>
        <taxon>Vertebrata</taxon>
        <taxon>Euteleostomi</taxon>
        <taxon>Actinopterygii</taxon>
        <taxon>Neopterygii</taxon>
        <taxon>Teleostei</taxon>
        <taxon>Neoteleostei</taxon>
        <taxon>Acanthomorphata</taxon>
        <taxon>Carangaria</taxon>
        <taxon>Pleuronectiformes</taxon>
        <taxon>Pleuronectoidei</taxon>
        <taxon>Scophthalmidae</taxon>
        <taxon>Scophthalmus</taxon>
    </lineage>
</organism>
<dbReference type="SUPFAM" id="SSF57610">
    <property type="entry name" value="Thyroglobulin type-1 domain"/>
    <property type="match status" value="1"/>
</dbReference>
<evidence type="ECO:0000256" key="5">
    <source>
        <dbReference type="PROSITE-ProRule" id="PRU00500"/>
    </source>
</evidence>
<feature type="disulfide bond" evidence="5">
    <location>
        <begin position="169"/>
        <end position="189"/>
    </location>
</feature>
<dbReference type="Proteomes" id="UP000694558">
    <property type="component" value="Chromosome 6"/>
</dbReference>
<dbReference type="Ensembl" id="ENSSMAT00000046400.1">
    <property type="protein sequence ID" value="ENSSMAP00000064085.1"/>
    <property type="gene ID" value="ENSSMAG00000037327.1"/>
</dbReference>
<evidence type="ECO:0000256" key="3">
    <source>
        <dbReference type="ARBA" id="ARBA00023157"/>
    </source>
</evidence>
<dbReference type="PRINTS" id="PR01976">
    <property type="entry name" value="IGFBPFAMILY"/>
</dbReference>
<reference evidence="9" key="1">
    <citation type="submission" date="2023-05" db="EMBL/GenBank/DDBJ databases">
        <title>High-quality long-read genome of Scophthalmus maximus.</title>
        <authorList>
            <person name="Lien S."/>
            <person name="Martinez P."/>
        </authorList>
    </citation>
    <scope>NUCLEOTIDE SEQUENCE [LARGE SCALE GENOMIC DNA]</scope>
</reference>
<reference evidence="9" key="2">
    <citation type="submission" date="2025-08" db="UniProtKB">
        <authorList>
            <consortium name="Ensembl"/>
        </authorList>
    </citation>
    <scope>IDENTIFICATION</scope>
</reference>
<keyword evidence="7" id="KW-0732">Signal</keyword>
<dbReference type="GO" id="GO:0031995">
    <property type="term" value="F:insulin-like growth factor II binding"/>
    <property type="evidence" value="ECO:0007669"/>
    <property type="project" value="TreeGrafter"/>
</dbReference>
<dbReference type="Gene3D" id="4.10.800.10">
    <property type="entry name" value="Thyroglobulin type-1"/>
    <property type="match status" value="1"/>
</dbReference>
<dbReference type="PROSITE" id="PS00484">
    <property type="entry name" value="THYROGLOBULIN_1_1"/>
    <property type="match status" value="1"/>
</dbReference>
<dbReference type="PANTHER" id="PTHR11551">
    <property type="entry name" value="INSULIN-LIKE GROWTH FACTOR BINDING PROTEIN"/>
    <property type="match status" value="1"/>
</dbReference>
<dbReference type="SMART" id="SM00121">
    <property type="entry name" value="IB"/>
    <property type="match status" value="1"/>
</dbReference>
<dbReference type="Pfam" id="PF00086">
    <property type="entry name" value="Thyroglobulin_1"/>
    <property type="match status" value="1"/>
</dbReference>
<dbReference type="GO" id="GO:0001968">
    <property type="term" value="F:fibronectin binding"/>
    <property type="evidence" value="ECO:0007669"/>
    <property type="project" value="TreeGrafter"/>
</dbReference>
<dbReference type="GO" id="GO:0005615">
    <property type="term" value="C:extracellular space"/>
    <property type="evidence" value="ECO:0007669"/>
    <property type="project" value="TreeGrafter"/>
</dbReference>
<evidence type="ECO:0000256" key="2">
    <source>
        <dbReference type="ARBA" id="ARBA00022525"/>
    </source>
</evidence>
<evidence type="ECO:0000313" key="10">
    <source>
        <dbReference type="Proteomes" id="UP000694558"/>
    </source>
</evidence>
<dbReference type="InterPro" id="IPR000867">
    <property type="entry name" value="IGFBP-like"/>
</dbReference>
<evidence type="ECO:0000256" key="6">
    <source>
        <dbReference type="SAM" id="MobiDB-lite"/>
    </source>
</evidence>
<feature type="domain" description="Thyroglobulin type-1" evidence="8">
    <location>
        <begin position="115"/>
        <end position="189"/>
    </location>
</feature>
<keyword evidence="2" id="KW-0964">Secreted</keyword>
<dbReference type="SMART" id="SM00211">
    <property type="entry name" value="TY"/>
    <property type="match status" value="1"/>
</dbReference>
<dbReference type="CDD" id="cd00191">
    <property type="entry name" value="TY"/>
    <property type="match status" value="1"/>
</dbReference>
<dbReference type="InterPro" id="IPR036857">
    <property type="entry name" value="Thyroglobulin_1_sf"/>
</dbReference>
<feature type="signal peptide" evidence="7">
    <location>
        <begin position="1"/>
        <end position="18"/>
    </location>
</feature>
<dbReference type="SMR" id="A0A8D3DX26"/>
<evidence type="ECO:0000256" key="4">
    <source>
        <dbReference type="ARBA" id="ARBA00023183"/>
    </source>
</evidence>
<dbReference type="GeneID" id="118309389"/>
<dbReference type="FunFam" id="4.10.40.20:FF:000005">
    <property type="entry name" value="Insulin-like growth factor-binding protein 6"/>
    <property type="match status" value="1"/>
</dbReference>